<evidence type="ECO:0008006" key="4">
    <source>
        <dbReference type="Google" id="ProtNLM"/>
    </source>
</evidence>
<organism evidence="2 3">
    <name type="scientific">Enemella evansiae</name>
    <dbReference type="NCBI Taxonomy" id="2016499"/>
    <lineage>
        <taxon>Bacteria</taxon>
        <taxon>Bacillati</taxon>
        <taxon>Actinomycetota</taxon>
        <taxon>Actinomycetes</taxon>
        <taxon>Propionibacteriales</taxon>
        <taxon>Propionibacteriaceae</taxon>
        <taxon>Enemella</taxon>
    </lineage>
</organism>
<protein>
    <recommendedName>
        <fullName evidence="4">Hydratase</fullName>
    </recommendedName>
</protein>
<feature type="compositionally biased region" description="Basic and acidic residues" evidence="1">
    <location>
        <begin position="1"/>
        <end position="11"/>
    </location>
</feature>
<dbReference type="InterPro" id="IPR050772">
    <property type="entry name" value="Hydratase-Decarb/MhpD_sf"/>
</dbReference>
<dbReference type="EMBL" id="NMVO01000013">
    <property type="protein sequence ID" value="OYO13405.1"/>
    <property type="molecule type" value="Genomic_DNA"/>
</dbReference>
<comment type="caution">
    <text evidence="2">The sequence shown here is derived from an EMBL/GenBank/DDBJ whole genome shotgun (WGS) entry which is preliminary data.</text>
</comment>
<sequence length="251" mass="26621">MQLLLDAERSGEPVGELPTGAVPSSRPEAYAAQAAWARGKRIAGWKIAATSLAGQRHLQVDGPLGGLTSEAMLVDPDRPISLAGNRMRLAELEFAFRLDRELAPRAAAYTVEEVVDAAGELLLSWELPSTRYADVAAVGTLPLILDNACGHRLALRPATEQDWKNADLSAVEVRASNSNGIVHPGRSSNALGDPRIALTWLVNELSAAGITVQAGQFVTTGVCTDPLPIAGGETITGDWGRFGSFRLSFVE</sequence>
<evidence type="ECO:0000313" key="2">
    <source>
        <dbReference type="EMBL" id="OYO13405.1"/>
    </source>
</evidence>
<dbReference type="InterPro" id="IPR036663">
    <property type="entry name" value="Fumarylacetoacetase_C_sf"/>
</dbReference>
<gene>
    <name evidence="2" type="ORF">CGZ94_10510</name>
</gene>
<dbReference type="AlphaFoldDB" id="A0A255GC58"/>
<name>A0A255GC58_9ACTN</name>
<accession>A0A255GC58</accession>
<dbReference type="Proteomes" id="UP000215896">
    <property type="component" value="Unassembled WGS sequence"/>
</dbReference>
<keyword evidence="3" id="KW-1185">Reference proteome</keyword>
<feature type="region of interest" description="Disordered" evidence="1">
    <location>
        <begin position="1"/>
        <end position="24"/>
    </location>
</feature>
<evidence type="ECO:0000256" key="1">
    <source>
        <dbReference type="SAM" id="MobiDB-lite"/>
    </source>
</evidence>
<dbReference type="GO" id="GO:0005737">
    <property type="term" value="C:cytoplasm"/>
    <property type="evidence" value="ECO:0007669"/>
    <property type="project" value="TreeGrafter"/>
</dbReference>
<dbReference type="Gene3D" id="3.90.850.10">
    <property type="entry name" value="Fumarylacetoacetase-like, C-terminal domain"/>
    <property type="match status" value="1"/>
</dbReference>
<dbReference type="SUPFAM" id="SSF56529">
    <property type="entry name" value="FAH"/>
    <property type="match status" value="1"/>
</dbReference>
<evidence type="ECO:0000313" key="3">
    <source>
        <dbReference type="Proteomes" id="UP000215896"/>
    </source>
</evidence>
<proteinExistence type="predicted"/>
<dbReference type="PANTHER" id="PTHR30143">
    <property type="entry name" value="ACID HYDRATASE"/>
    <property type="match status" value="1"/>
</dbReference>
<dbReference type="PANTHER" id="PTHR30143:SF0">
    <property type="entry name" value="2-KETO-4-PENTENOATE HYDRATASE"/>
    <property type="match status" value="1"/>
</dbReference>
<reference evidence="2 3" key="1">
    <citation type="submission" date="2017-07" db="EMBL/GenBank/DDBJ databases">
        <title>Draft whole genome sequences of clinical Proprionibacteriaceae strains.</title>
        <authorList>
            <person name="Bernier A.-M."/>
            <person name="Bernard K."/>
            <person name="Domingo M.-C."/>
        </authorList>
    </citation>
    <scope>NUCLEOTIDE SEQUENCE [LARGE SCALE GENOMIC DNA]</scope>
    <source>
        <strain evidence="2 3">NML 030167</strain>
    </source>
</reference>
<dbReference type="GO" id="GO:0008684">
    <property type="term" value="F:2-oxopent-4-enoate hydratase activity"/>
    <property type="evidence" value="ECO:0007669"/>
    <property type="project" value="TreeGrafter"/>
</dbReference>